<dbReference type="GO" id="GO:0006355">
    <property type="term" value="P:regulation of DNA-templated transcription"/>
    <property type="evidence" value="ECO:0007669"/>
    <property type="project" value="InterPro"/>
</dbReference>
<dbReference type="GO" id="GO:0003677">
    <property type="term" value="F:DNA binding"/>
    <property type="evidence" value="ECO:0007669"/>
    <property type="project" value="UniProtKB-KW"/>
</dbReference>
<dbReference type="InterPro" id="IPR003441">
    <property type="entry name" value="NAC-dom"/>
</dbReference>
<dbReference type="EMBL" id="JABCRI010000011">
    <property type="protein sequence ID" value="KAF8397949.1"/>
    <property type="molecule type" value="Genomic_DNA"/>
</dbReference>
<protein>
    <recommendedName>
        <fullName evidence="7">NAC domain-containing protein</fullName>
    </recommendedName>
</protein>
<dbReference type="OMA" id="CMTGNSY"/>
<gene>
    <name evidence="8" type="ORF">HHK36_016875</name>
</gene>
<dbReference type="Gene3D" id="2.170.150.80">
    <property type="entry name" value="NAC domain"/>
    <property type="match status" value="1"/>
</dbReference>
<feature type="domain" description="NAC" evidence="7">
    <location>
        <begin position="17"/>
        <end position="159"/>
    </location>
</feature>
<evidence type="ECO:0000313" key="8">
    <source>
        <dbReference type="EMBL" id="KAF8397949.1"/>
    </source>
</evidence>
<evidence type="ECO:0000256" key="6">
    <source>
        <dbReference type="SAM" id="Phobius"/>
    </source>
</evidence>
<evidence type="ECO:0000256" key="1">
    <source>
        <dbReference type="ARBA" id="ARBA00023015"/>
    </source>
</evidence>
<keyword evidence="6" id="KW-0812">Transmembrane</keyword>
<feature type="transmembrane region" description="Helical" evidence="6">
    <location>
        <begin position="448"/>
        <end position="469"/>
    </location>
</feature>
<dbReference type="PANTHER" id="PTHR31744:SF210">
    <property type="entry name" value="NAC DOMAIN-CONTAINING PROTEIN 86-LIKE"/>
    <property type="match status" value="1"/>
</dbReference>
<keyword evidence="9" id="KW-1185">Reference proteome</keyword>
<name>A0A834YY59_TETSI</name>
<evidence type="ECO:0000313" key="9">
    <source>
        <dbReference type="Proteomes" id="UP000655225"/>
    </source>
</evidence>
<accession>A0A834YY59</accession>
<organism evidence="8 9">
    <name type="scientific">Tetracentron sinense</name>
    <name type="common">Spur-leaf</name>
    <dbReference type="NCBI Taxonomy" id="13715"/>
    <lineage>
        <taxon>Eukaryota</taxon>
        <taxon>Viridiplantae</taxon>
        <taxon>Streptophyta</taxon>
        <taxon>Embryophyta</taxon>
        <taxon>Tracheophyta</taxon>
        <taxon>Spermatophyta</taxon>
        <taxon>Magnoliopsida</taxon>
        <taxon>Trochodendrales</taxon>
        <taxon>Trochodendraceae</taxon>
        <taxon>Tetracentron</taxon>
    </lineage>
</organism>
<keyword evidence="4" id="KW-0539">Nucleus</keyword>
<evidence type="ECO:0000256" key="2">
    <source>
        <dbReference type="ARBA" id="ARBA00023125"/>
    </source>
</evidence>
<proteinExistence type="predicted"/>
<feature type="region of interest" description="Disordered" evidence="5">
    <location>
        <begin position="189"/>
        <end position="221"/>
    </location>
</feature>
<dbReference type="Pfam" id="PF02365">
    <property type="entry name" value="NAM"/>
    <property type="match status" value="1"/>
</dbReference>
<keyword evidence="1" id="KW-0805">Transcription regulation</keyword>
<dbReference type="AlphaFoldDB" id="A0A834YY59"/>
<dbReference type="FunFam" id="2.170.150.80:FF:000006">
    <property type="entry name" value="NAC domain-containing protein 100-like"/>
    <property type="match status" value="1"/>
</dbReference>
<evidence type="ECO:0000256" key="5">
    <source>
        <dbReference type="SAM" id="MobiDB-lite"/>
    </source>
</evidence>
<keyword evidence="6" id="KW-1133">Transmembrane helix</keyword>
<dbReference type="InterPro" id="IPR036093">
    <property type="entry name" value="NAC_dom_sf"/>
</dbReference>
<dbReference type="Proteomes" id="UP000655225">
    <property type="component" value="Unassembled WGS sequence"/>
</dbReference>
<keyword evidence="2" id="KW-0238">DNA-binding</keyword>
<keyword evidence="3" id="KW-0804">Transcription</keyword>
<dbReference type="SUPFAM" id="SSF101941">
    <property type="entry name" value="NAC domain"/>
    <property type="match status" value="1"/>
</dbReference>
<evidence type="ECO:0000256" key="4">
    <source>
        <dbReference type="ARBA" id="ARBA00023242"/>
    </source>
</evidence>
<dbReference type="PROSITE" id="PS51005">
    <property type="entry name" value="NAC"/>
    <property type="match status" value="1"/>
</dbReference>
<evidence type="ECO:0000256" key="3">
    <source>
        <dbReference type="ARBA" id="ARBA00023163"/>
    </source>
</evidence>
<evidence type="ECO:0000259" key="7">
    <source>
        <dbReference type="PROSITE" id="PS51005"/>
    </source>
</evidence>
<comment type="caution">
    <text evidence="8">The sequence shown here is derived from an EMBL/GenBank/DDBJ whole genome shotgun (WGS) entry which is preliminary data.</text>
</comment>
<reference evidence="8 9" key="1">
    <citation type="submission" date="2020-04" db="EMBL/GenBank/DDBJ databases">
        <title>Plant Genome Project.</title>
        <authorList>
            <person name="Zhang R.-G."/>
        </authorList>
    </citation>
    <scope>NUCLEOTIDE SEQUENCE [LARGE SCALE GENOMIC DNA]</scope>
    <source>
        <strain evidence="8">YNK0</strain>
        <tissue evidence="8">Leaf</tissue>
    </source>
</reference>
<keyword evidence="6" id="KW-0472">Membrane</keyword>
<dbReference type="PANTHER" id="PTHR31744">
    <property type="entry name" value="PROTEIN CUP-SHAPED COTYLEDON 2-RELATED"/>
    <property type="match status" value="1"/>
</dbReference>
<sequence length="479" mass="54040">MCTICSETPMAISASSLFPGFRFAPTDEELISYFLKRKIEGLEKSIEVISEVDICKFEPWDLPGKSIVQSDREWFFFSPRGRKFPNGTQSRRATEIGYWKATGKERTIKSGSNLIGTKRTLVFHVGRAPKGERTDWIMHEYCMKEKCQDSFVICRLRKKNDLCVNSDTPNSDSVSQSGLSPLTDCIRGVPEDGGDMEQPPVPQDDGDMKQPQTGVADGSKEMGCCSKKWSNNYDSLFVEHTDFASTSVQKLTDEMCYPQPDSQINQKRVMKQPQLGVADRSKEMGCCSKKWNNSYDSLFVGDTDFASTSVQKPTNEMCSPQPEPEINQKDCDGEEDCFADILKDDIIKLDEYPRPSALLPFPVVANKSGSETKYKQPMHASMPRILPFQGTAKRRIRLRKLEPRQYCTETLEVGDQGYSVEEVIQKDAEQLPKCLKSVLSVSMLNNRLIFVLLLVMALLVLYLLVLRGLGNLKKLSIML</sequence>
<dbReference type="OrthoDB" id="1935348at2759"/>